<dbReference type="InterPro" id="IPR008628">
    <property type="entry name" value="GPP34-like"/>
</dbReference>
<sequence length="215" mass="23439">MQPQAELAVADSFWLLNHDLNPRRASLPGRMLDAALAGAVLTEVMLDGQLSVLDENTTIMASPERRPPRDDVAALVMSHIARDPTPRTIRQWIVDLAGEVTRPVCERLAGAGHVDWSGSRLTGRRYVPRSANVASGPAILLRYHMRHPDQVQTWNVLVLAGLVVVTGLVDVVTREHQQLATDQLKALAGRLPPALLMVLAAVEAEMAAAPLRPNR</sequence>
<dbReference type="Proteomes" id="UP000722989">
    <property type="component" value="Unassembled WGS sequence"/>
</dbReference>
<evidence type="ECO:0000256" key="3">
    <source>
        <dbReference type="ARBA" id="ARBA00023121"/>
    </source>
</evidence>
<evidence type="ECO:0000256" key="1">
    <source>
        <dbReference type="ARBA" id="ARBA00004255"/>
    </source>
</evidence>
<evidence type="ECO:0000256" key="4">
    <source>
        <dbReference type="ARBA" id="ARBA00023136"/>
    </source>
</evidence>
<dbReference type="Pfam" id="PF05719">
    <property type="entry name" value="GPP34"/>
    <property type="match status" value="1"/>
</dbReference>
<evidence type="ECO:0000256" key="2">
    <source>
        <dbReference type="ARBA" id="ARBA00023034"/>
    </source>
</evidence>
<gene>
    <name evidence="5" type="ORF">HC031_18235</name>
</gene>
<dbReference type="InterPro" id="IPR038261">
    <property type="entry name" value="GPP34-like_sf"/>
</dbReference>
<evidence type="ECO:0000313" key="5">
    <source>
        <dbReference type="EMBL" id="NJC71643.1"/>
    </source>
</evidence>
<dbReference type="RefSeq" id="WP_167926542.1">
    <property type="nucleotide sequence ID" value="NZ_JAATVY010000012.1"/>
</dbReference>
<protein>
    <recommendedName>
        <fullName evidence="7">GPP34 family phosphoprotein</fullName>
    </recommendedName>
</protein>
<dbReference type="Gene3D" id="1.10.3630.10">
    <property type="entry name" value="yeast vps74-n-term truncation variant domain like"/>
    <property type="match status" value="1"/>
</dbReference>
<accession>A0ABX0Y0T1</accession>
<name>A0ABX0Y0T1_9ACTN</name>
<keyword evidence="3" id="KW-0446">Lipid-binding</keyword>
<evidence type="ECO:0000313" key="6">
    <source>
        <dbReference type="Proteomes" id="UP000722989"/>
    </source>
</evidence>
<keyword evidence="6" id="KW-1185">Reference proteome</keyword>
<proteinExistence type="predicted"/>
<comment type="subcellular location">
    <subcellularLocation>
        <location evidence="1">Golgi apparatus membrane</location>
        <topology evidence="1">Peripheral membrane protein</topology>
        <orientation evidence="1">Cytoplasmic side</orientation>
    </subcellularLocation>
</comment>
<dbReference type="EMBL" id="JAATVY010000012">
    <property type="protein sequence ID" value="NJC71643.1"/>
    <property type="molecule type" value="Genomic_DNA"/>
</dbReference>
<evidence type="ECO:0008006" key="7">
    <source>
        <dbReference type="Google" id="ProtNLM"/>
    </source>
</evidence>
<keyword evidence="4" id="KW-0472">Membrane</keyword>
<organism evidence="5 6">
    <name type="scientific">Planosporangium thailandense</name>
    <dbReference type="NCBI Taxonomy" id="765197"/>
    <lineage>
        <taxon>Bacteria</taxon>
        <taxon>Bacillati</taxon>
        <taxon>Actinomycetota</taxon>
        <taxon>Actinomycetes</taxon>
        <taxon>Micromonosporales</taxon>
        <taxon>Micromonosporaceae</taxon>
        <taxon>Planosporangium</taxon>
    </lineage>
</organism>
<keyword evidence="2" id="KW-0333">Golgi apparatus</keyword>
<comment type="caution">
    <text evidence="5">The sequence shown here is derived from an EMBL/GenBank/DDBJ whole genome shotgun (WGS) entry which is preliminary data.</text>
</comment>
<reference evidence="5 6" key="1">
    <citation type="submission" date="2020-03" db="EMBL/GenBank/DDBJ databases">
        <title>WGS of the type strain of Planosporangium spp.</title>
        <authorList>
            <person name="Thawai C."/>
        </authorList>
    </citation>
    <scope>NUCLEOTIDE SEQUENCE [LARGE SCALE GENOMIC DNA]</scope>
    <source>
        <strain evidence="5 6">TBRC 5610</strain>
    </source>
</reference>